<dbReference type="EMBL" id="JABTTQ020001612">
    <property type="protein sequence ID" value="KAK6129809.1"/>
    <property type="molecule type" value="Genomic_DNA"/>
</dbReference>
<dbReference type="InterPro" id="IPR050796">
    <property type="entry name" value="SCF_F-box_component"/>
</dbReference>
<reference evidence="2 3" key="1">
    <citation type="journal article" date="2021" name="Comput. Struct. Biotechnol. J.">
        <title>De novo genome assembly of the potent medicinal plant Rehmannia glutinosa using nanopore technology.</title>
        <authorList>
            <person name="Ma L."/>
            <person name="Dong C."/>
            <person name="Song C."/>
            <person name="Wang X."/>
            <person name="Zheng X."/>
            <person name="Niu Y."/>
            <person name="Chen S."/>
            <person name="Feng W."/>
        </authorList>
    </citation>
    <scope>NUCLEOTIDE SEQUENCE [LARGE SCALE GENOMIC DNA]</scope>
    <source>
        <strain evidence="2">DH-2019</strain>
    </source>
</reference>
<dbReference type="PANTHER" id="PTHR31672:SF8">
    <property type="entry name" value="F-BOX DOMAIN-CONTAINING PROTEIN"/>
    <property type="match status" value="1"/>
</dbReference>
<dbReference type="Gene3D" id="1.20.1280.50">
    <property type="match status" value="1"/>
</dbReference>
<accession>A0ABR0V682</accession>
<dbReference type="InterPro" id="IPR036047">
    <property type="entry name" value="F-box-like_dom_sf"/>
</dbReference>
<protein>
    <recommendedName>
        <fullName evidence="1">F-box associated beta-propeller type 3 domain-containing protein</fullName>
    </recommendedName>
</protein>
<name>A0ABR0V682_REHGL</name>
<evidence type="ECO:0000313" key="3">
    <source>
        <dbReference type="Proteomes" id="UP001318860"/>
    </source>
</evidence>
<gene>
    <name evidence="2" type="ORF">DH2020_036443</name>
</gene>
<dbReference type="PANTHER" id="PTHR31672">
    <property type="entry name" value="BNACNNG10540D PROTEIN"/>
    <property type="match status" value="1"/>
</dbReference>
<evidence type="ECO:0000313" key="2">
    <source>
        <dbReference type="EMBL" id="KAK6129809.1"/>
    </source>
</evidence>
<organism evidence="2 3">
    <name type="scientific">Rehmannia glutinosa</name>
    <name type="common">Chinese foxglove</name>
    <dbReference type="NCBI Taxonomy" id="99300"/>
    <lineage>
        <taxon>Eukaryota</taxon>
        <taxon>Viridiplantae</taxon>
        <taxon>Streptophyta</taxon>
        <taxon>Embryophyta</taxon>
        <taxon>Tracheophyta</taxon>
        <taxon>Spermatophyta</taxon>
        <taxon>Magnoliopsida</taxon>
        <taxon>eudicotyledons</taxon>
        <taxon>Gunneridae</taxon>
        <taxon>Pentapetalae</taxon>
        <taxon>asterids</taxon>
        <taxon>lamiids</taxon>
        <taxon>Lamiales</taxon>
        <taxon>Orobanchaceae</taxon>
        <taxon>Rehmannieae</taxon>
        <taxon>Rehmannia</taxon>
    </lineage>
</organism>
<dbReference type="NCBIfam" id="TIGR01640">
    <property type="entry name" value="F_box_assoc_1"/>
    <property type="match status" value="1"/>
</dbReference>
<comment type="caution">
    <text evidence="2">The sequence shown here is derived from an EMBL/GenBank/DDBJ whole genome shotgun (WGS) entry which is preliminary data.</text>
</comment>
<evidence type="ECO:0000259" key="1">
    <source>
        <dbReference type="Pfam" id="PF08268"/>
    </source>
</evidence>
<feature type="domain" description="F-box associated beta-propeller type 3" evidence="1">
    <location>
        <begin position="64"/>
        <end position="285"/>
    </location>
</feature>
<dbReference type="Proteomes" id="UP001318860">
    <property type="component" value="Unassembled WGS sequence"/>
</dbReference>
<dbReference type="InterPro" id="IPR017451">
    <property type="entry name" value="F-box-assoc_interact_dom"/>
</dbReference>
<dbReference type="Pfam" id="PF08268">
    <property type="entry name" value="FBA_3"/>
    <property type="match status" value="1"/>
</dbReference>
<proteinExistence type="predicted"/>
<dbReference type="InterPro" id="IPR013187">
    <property type="entry name" value="F-box-assoc_dom_typ3"/>
</dbReference>
<dbReference type="SUPFAM" id="SSF81383">
    <property type="entry name" value="F-box domain"/>
    <property type="match status" value="1"/>
</dbReference>
<keyword evidence="3" id="KW-1185">Reference proteome</keyword>
<sequence>MASKELSSDLIYDIISRTPSLKTLDICKTVCKEWKKLIYEANFMPLYCQRTNNVFGYFVQDLKHNEHFSEFVSFDQQDGTTSSPPNIRSCFPRNTRILASCMSQGILCCQRLQGSRYRYYVCKPTTGQWRALPNPKIRYRTTAVAMRVVRTSPALRYKIVRLSEPRVGPKIGYHTHRCEVFDSQEWKWRRLQDLNLPYPEFIIMSTPSVFVGNSVYWRTNKDNVVEFNEDNESFNRFSLPEYVHNGCKSMQLIEYEGGLGLICSREDDHCFELWIRKEMAWRRKMEVDIKNVDKYASPVGFYNAGIAFLKAFNEVLFYKIQDRSVRRWKLHELWSAREVFQFRSDFEIVDLGSRKS</sequence>